<dbReference type="InterPro" id="IPR004367">
    <property type="entry name" value="Cyclin_C-dom"/>
</dbReference>
<name>A0A9P0E0A1_NEZVI</name>
<dbReference type="Pfam" id="PF00134">
    <property type="entry name" value="Cyclin_N"/>
    <property type="match status" value="1"/>
</dbReference>
<keyword evidence="3" id="KW-0131">Cell cycle</keyword>
<evidence type="ECO:0000259" key="7">
    <source>
        <dbReference type="SMART" id="SM01332"/>
    </source>
</evidence>
<dbReference type="AlphaFoldDB" id="A0A9P0E0A1"/>
<comment type="similarity">
    <text evidence="4">Belongs to the cyclin family.</text>
</comment>
<dbReference type="CDD" id="cd20508">
    <property type="entry name" value="CYCLIN_CCNB3_rpt1"/>
    <property type="match status" value="1"/>
</dbReference>
<dbReference type="Proteomes" id="UP001152798">
    <property type="component" value="Chromosome 1"/>
</dbReference>
<protein>
    <recommendedName>
        <fullName evidence="10">G2/mitotic-specific cyclin-B3</fullName>
    </recommendedName>
</protein>
<dbReference type="EMBL" id="OV725077">
    <property type="protein sequence ID" value="CAH1389381.1"/>
    <property type="molecule type" value="Genomic_DNA"/>
</dbReference>
<accession>A0A9P0E0A1</accession>
<evidence type="ECO:0000313" key="9">
    <source>
        <dbReference type="Proteomes" id="UP001152798"/>
    </source>
</evidence>
<feature type="compositionally biased region" description="Basic residues" evidence="5">
    <location>
        <begin position="199"/>
        <end position="209"/>
    </location>
</feature>
<proteinExistence type="inferred from homology"/>
<dbReference type="SMART" id="SM00385">
    <property type="entry name" value="CYCLIN"/>
    <property type="match status" value="2"/>
</dbReference>
<evidence type="ECO:0000259" key="6">
    <source>
        <dbReference type="SMART" id="SM00385"/>
    </source>
</evidence>
<evidence type="ECO:0000256" key="3">
    <source>
        <dbReference type="ARBA" id="ARBA00023306"/>
    </source>
</evidence>
<gene>
    <name evidence="8" type="ORF">NEZAVI_LOCUS798</name>
</gene>
<feature type="domain" description="Cyclin-like" evidence="6">
    <location>
        <begin position="268"/>
        <end position="352"/>
    </location>
</feature>
<organism evidence="8 9">
    <name type="scientific">Nezara viridula</name>
    <name type="common">Southern green stink bug</name>
    <name type="synonym">Cimex viridulus</name>
    <dbReference type="NCBI Taxonomy" id="85310"/>
    <lineage>
        <taxon>Eukaryota</taxon>
        <taxon>Metazoa</taxon>
        <taxon>Ecdysozoa</taxon>
        <taxon>Arthropoda</taxon>
        <taxon>Hexapoda</taxon>
        <taxon>Insecta</taxon>
        <taxon>Pterygota</taxon>
        <taxon>Neoptera</taxon>
        <taxon>Paraneoptera</taxon>
        <taxon>Hemiptera</taxon>
        <taxon>Heteroptera</taxon>
        <taxon>Panheteroptera</taxon>
        <taxon>Pentatomomorpha</taxon>
        <taxon>Pentatomoidea</taxon>
        <taxon>Pentatomidae</taxon>
        <taxon>Pentatominae</taxon>
        <taxon>Nezara</taxon>
    </lineage>
</organism>
<keyword evidence="9" id="KW-1185">Reference proteome</keyword>
<dbReference type="GO" id="GO:0005634">
    <property type="term" value="C:nucleus"/>
    <property type="evidence" value="ECO:0007669"/>
    <property type="project" value="UniProtKB-ARBA"/>
</dbReference>
<dbReference type="PIRSF" id="PIRSF001771">
    <property type="entry name" value="Cyclin_A_B_D_E"/>
    <property type="match status" value="1"/>
</dbReference>
<feature type="region of interest" description="Disordered" evidence="5">
    <location>
        <begin position="197"/>
        <end position="217"/>
    </location>
</feature>
<dbReference type="Gene3D" id="1.10.472.10">
    <property type="entry name" value="Cyclin-like"/>
    <property type="match status" value="2"/>
</dbReference>
<evidence type="ECO:0000256" key="2">
    <source>
        <dbReference type="ARBA" id="ARBA00023127"/>
    </source>
</evidence>
<dbReference type="GO" id="GO:0044772">
    <property type="term" value="P:mitotic cell cycle phase transition"/>
    <property type="evidence" value="ECO:0007669"/>
    <property type="project" value="InterPro"/>
</dbReference>
<keyword evidence="1" id="KW-0132">Cell division</keyword>
<keyword evidence="2 4" id="KW-0195">Cyclin</keyword>
<sequence length="482" mass="54882">MAPLKTLNKQQLPANNVNIGGVKTRSHLTSMKKEVLPKRKADDSPLKRATVKRSALVDIKNELKENVENEKGVYQKTAVNRKTSVTANVPKKPLGTLNVKKTVSWIPKKEATKVSISNPVQVKVTESLLPKPKMVEKILINKKPEIAPAATKKTEILSTLSTGVVTRRASRSSELEKSSESSLYVSALEDLNLDENKKVSSKRQVRKPKPPLGVDDYDQEQMSDLGSVAMYAMDIFNYLKSRENHFKINDYMCKQTSINKSMRALLIDWMVEIQENFELNHETLYLAVKIVDLYLSKVKIQKEDLQLVGCASLFIASKYDERIPPMLDDFLYICDHLYDAKDVLSMEIKLLKNLDFQLGIPLSYRFLRRYARCAKIDMPLLTLARFILEYSLMDYSTVTYSDSKMAAAALLLAIIMKQGGRWTPTLEYYSGYKVDDFKDVVIALNGVLHKKQNDKIKTVRTKYSHKIFFEVAKIPLVDDLKL</sequence>
<dbReference type="OrthoDB" id="5590282at2759"/>
<dbReference type="InterPro" id="IPR013763">
    <property type="entry name" value="Cyclin-like_dom"/>
</dbReference>
<dbReference type="InterPro" id="IPR036915">
    <property type="entry name" value="Cyclin-like_sf"/>
</dbReference>
<dbReference type="SUPFAM" id="SSF47954">
    <property type="entry name" value="Cyclin-like"/>
    <property type="match status" value="2"/>
</dbReference>
<evidence type="ECO:0000256" key="1">
    <source>
        <dbReference type="ARBA" id="ARBA00022618"/>
    </source>
</evidence>
<dbReference type="SMART" id="SM01332">
    <property type="entry name" value="Cyclin_C"/>
    <property type="match status" value="1"/>
</dbReference>
<evidence type="ECO:0000313" key="8">
    <source>
        <dbReference type="EMBL" id="CAH1389381.1"/>
    </source>
</evidence>
<feature type="domain" description="Cyclin-like" evidence="6">
    <location>
        <begin position="365"/>
        <end position="446"/>
    </location>
</feature>
<dbReference type="InterPro" id="IPR039361">
    <property type="entry name" value="Cyclin"/>
</dbReference>
<dbReference type="InterPro" id="IPR046965">
    <property type="entry name" value="Cyclin_A/B-like"/>
</dbReference>
<evidence type="ECO:0000256" key="4">
    <source>
        <dbReference type="RuleBase" id="RU000383"/>
    </source>
</evidence>
<feature type="domain" description="Cyclin C-terminal" evidence="7">
    <location>
        <begin position="361"/>
        <end position="477"/>
    </location>
</feature>
<dbReference type="PANTHER" id="PTHR10177">
    <property type="entry name" value="CYCLINS"/>
    <property type="match status" value="1"/>
</dbReference>
<evidence type="ECO:0008006" key="10">
    <source>
        <dbReference type="Google" id="ProtNLM"/>
    </source>
</evidence>
<reference evidence="8" key="1">
    <citation type="submission" date="2022-01" db="EMBL/GenBank/DDBJ databases">
        <authorList>
            <person name="King R."/>
        </authorList>
    </citation>
    <scope>NUCLEOTIDE SEQUENCE</scope>
</reference>
<evidence type="ECO:0000256" key="5">
    <source>
        <dbReference type="SAM" id="MobiDB-lite"/>
    </source>
</evidence>
<dbReference type="GO" id="GO:0016538">
    <property type="term" value="F:cyclin-dependent protein serine/threonine kinase regulator activity"/>
    <property type="evidence" value="ECO:0007669"/>
    <property type="project" value="InterPro"/>
</dbReference>
<dbReference type="Pfam" id="PF02984">
    <property type="entry name" value="Cyclin_C"/>
    <property type="match status" value="1"/>
</dbReference>
<dbReference type="InterPro" id="IPR006671">
    <property type="entry name" value="Cyclin_N"/>
</dbReference>
<dbReference type="FunFam" id="1.10.472.10:FF:000001">
    <property type="entry name" value="G2/mitotic-specific cyclin"/>
    <property type="match status" value="1"/>
</dbReference>
<dbReference type="GO" id="GO:0051301">
    <property type="term" value="P:cell division"/>
    <property type="evidence" value="ECO:0007669"/>
    <property type="project" value="UniProtKB-KW"/>
</dbReference>